<dbReference type="InterPro" id="IPR009030">
    <property type="entry name" value="Growth_fac_rcpt_cys_sf"/>
</dbReference>
<dbReference type="InterPro" id="IPR011009">
    <property type="entry name" value="Kinase-like_dom_sf"/>
</dbReference>
<dbReference type="SUPFAM" id="SSF56112">
    <property type="entry name" value="Protein kinase-like (PK-like)"/>
    <property type="match status" value="2"/>
</dbReference>
<keyword evidence="12 20" id="KW-0067">ATP-binding</keyword>
<evidence type="ECO:0000256" key="1">
    <source>
        <dbReference type="ARBA" id="ARBA00004479"/>
    </source>
</evidence>
<dbReference type="Gene3D" id="1.10.510.10">
    <property type="entry name" value="Transferase(Phosphotransferase) domain 1"/>
    <property type="match status" value="1"/>
</dbReference>
<reference evidence="26" key="1">
    <citation type="submission" date="2022-11" db="UniProtKB">
        <authorList>
            <consortium name="WormBaseParasite"/>
        </authorList>
    </citation>
    <scope>IDENTIFICATION</scope>
</reference>
<dbReference type="InterPro" id="IPR006211">
    <property type="entry name" value="Furin-like_Cys-rich_dom"/>
</dbReference>
<evidence type="ECO:0000256" key="20">
    <source>
        <dbReference type="PROSITE-ProRule" id="PRU10141"/>
    </source>
</evidence>
<dbReference type="PROSITE" id="PS00109">
    <property type="entry name" value="PROTEIN_KINASE_TYR"/>
    <property type="match status" value="1"/>
</dbReference>
<dbReference type="InterPro" id="IPR013783">
    <property type="entry name" value="Ig-like_fold"/>
</dbReference>
<dbReference type="Pfam" id="PF01030">
    <property type="entry name" value="Recep_L_domain"/>
    <property type="match status" value="2"/>
</dbReference>
<dbReference type="GO" id="GO:0043410">
    <property type="term" value="P:positive regulation of MAPK cascade"/>
    <property type="evidence" value="ECO:0007669"/>
    <property type="project" value="TreeGrafter"/>
</dbReference>
<evidence type="ECO:0000256" key="6">
    <source>
        <dbReference type="ARBA" id="ARBA00022692"/>
    </source>
</evidence>
<dbReference type="SMART" id="SM00060">
    <property type="entry name" value="FN3"/>
    <property type="match status" value="2"/>
</dbReference>
<evidence type="ECO:0000256" key="2">
    <source>
        <dbReference type="ARBA" id="ARBA00011902"/>
    </source>
</evidence>
<protein>
    <recommendedName>
        <fullName evidence="2">receptor protein-tyrosine kinase</fullName>
        <ecNumber evidence="2">2.7.10.1</ecNumber>
    </recommendedName>
</protein>
<keyword evidence="25" id="KW-1185">Reference proteome</keyword>
<dbReference type="SMART" id="SM00261">
    <property type="entry name" value="FU"/>
    <property type="match status" value="1"/>
</dbReference>
<dbReference type="PANTHER" id="PTHR24416">
    <property type="entry name" value="TYROSINE-PROTEIN KINASE RECEPTOR"/>
    <property type="match status" value="1"/>
</dbReference>
<dbReference type="CDD" id="cd00064">
    <property type="entry name" value="FU"/>
    <property type="match status" value="1"/>
</dbReference>
<dbReference type="WBParaSite" id="sdigi.contig536.g8883.t1">
    <property type="protein sequence ID" value="sdigi.contig536.g8883.t1"/>
    <property type="gene ID" value="sdigi.contig536.g8883"/>
</dbReference>
<keyword evidence="9" id="KW-0677">Repeat</keyword>
<evidence type="ECO:0000256" key="16">
    <source>
        <dbReference type="ARBA" id="ARBA00023170"/>
    </source>
</evidence>
<keyword evidence="3" id="KW-0597">Phosphoprotein</keyword>
<organism evidence="25 26">
    <name type="scientific">Setaria digitata</name>
    <dbReference type="NCBI Taxonomy" id="48799"/>
    <lineage>
        <taxon>Eukaryota</taxon>
        <taxon>Metazoa</taxon>
        <taxon>Ecdysozoa</taxon>
        <taxon>Nematoda</taxon>
        <taxon>Chromadorea</taxon>
        <taxon>Rhabditida</taxon>
        <taxon>Spirurina</taxon>
        <taxon>Spiruromorpha</taxon>
        <taxon>Filarioidea</taxon>
        <taxon>Setariidae</taxon>
        <taxon>Setaria</taxon>
    </lineage>
</organism>
<feature type="signal peptide" evidence="23">
    <location>
        <begin position="1"/>
        <end position="16"/>
    </location>
</feature>
<dbReference type="InterPro" id="IPR017441">
    <property type="entry name" value="Protein_kinase_ATP_BS"/>
</dbReference>
<evidence type="ECO:0000256" key="5">
    <source>
        <dbReference type="ARBA" id="ARBA00022685"/>
    </source>
</evidence>
<keyword evidence="11" id="KW-0418">Kinase</keyword>
<dbReference type="InterPro" id="IPR036116">
    <property type="entry name" value="FN3_sf"/>
</dbReference>
<accession>A0A915PX02</accession>
<dbReference type="SMART" id="SM00219">
    <property type="entry name" value="TyrKc"/>
    <property type="match status" value="1"/>
</dbReference>
<keyword evidence="8 23" id="KW-0732">Signal</keyword>
<feature type="domain" description="Protein kinase" evidence="24">
    <location>
        <begin position="1049"/>
        <end position="1379"/>
    </location>
</feature>
<evidence type="ECO:0000256" key="4">
    <source>
        <dbReference type="ARBA" id="ARBA00022679"/>
    </source>
</evidence>
<feature type="transmembrane region" description="Helical" evidence="22">
    <location>
        <begin position="1267"/>
        <end position="1286"/>
    </location>
</feature>
<keyword evidence="4" id="KW-0808">Transferase</keyword>
<dbReference type="Gene3D" id="2.10.220.10">
    <property type="entry name" value="Hormone Receptor, Insulin-like Growth Factor Receptor 1, Chain A, domain 2"/>
    <property type="match status" value="1"/>
</dbReference>
<comment type="catalytic activity">
    <reaction evidence="19">
        <text>L-tyrosyl-[protein] + ATP = O-phospho-L-tyrosyl-[protein] + ADP + H(+)</text>
        <dbReference type="Rhea" id="RHEA:10596"/>
        <dbReference type="Rhea" id="RHEA-COMP:10136"/>
        <dbReference type="Rhea" id="RHEA-COMP:20101"/>
        <dbReference type="ChEBI" id="CHEBI:15378"/>
        <dbReference type="ChEBI" id="CHEBI:30616"/>
        <dbReference type="ChEBI" id="CHEBI:46858"/>
        <dbReference type="ChEBI" id="CHEBI:61978"/>
        <dbReference type="ChEBI" id="CHEBI:456216"/>
        <dbReference type="EC" id="2.7.10.1"/>
    </reaction>
</comment>
<dbReference type="InterPro" id="IPR001245">
    <property type="entry name" value="Ser-Thr/Tyr_kinase_cat_dom"/>
</dbReference>
<dbReference type="SUPFAM" id="SSF49265">
    <property type="entry name" value="Fibronectin type III"/>
    <property type="match status" value="2"/>
</dbReference>
<evidence type="ECO:0000256" key="22">
    <source>
        <dbReference type="SAM" id="Phobius"/>
    </source>
</evidence>
<evidence type="ECO:0000256" key="14">
    <source>
        <dbReference type="ARBA" id="ARBA00023136"/>
    </source>
</evidence>
<dbReference type="Gene3D" id="2.60.40.10">
    <property type="entry name" value="Immunoglobulins"/>
    <property type="match status" value="3"/>
</dbReference>
<evidence type="ECO:0000256" key="11">
    <source>
        <dbReference type="ARBA" id="ARBA00022777"/>
    </source>
</evidence>
<evidence type="ECO:0000256" key="21">
    <source>
        <dbReference type="SAM" id="MobiDB-lite"/>
    </source>
</evidence>
<dbReference type="InterPro" id="IPR003961">
    <property type="entry name" value="FN3_dom"/>
</dbReference>
<feature type="region of interest" description="Disordered" evidence="21">
    <location>
        <begin position="1436"/>
        <end position="1468"/>
    </location>
</feature>
<evidence type="ECO:0000313" key="26">
    <source>
        <dbReference type="WBParaSite" id="sdigi.contig536.g8883.t1"/>
    </source>
</evidence>
<dbReference type="GO" id="GO:0005899">
    <property type="term" value="C:insulin receptor complex"/>
    <property type="evidence" value="ECO:0007669"/>
    <property type="project" value="TreeGrafter"/>
</dbReference>
<feature type="compositionally biased region" description="Polar residues" evidence="21">
    <location>
        <begin position="1436"/>
        <end position="1466"/>
    </location>
</feature>
<keyword evidence="14 22" id="KW-0472">Membrane</keyword>
<evidence type="ECO:0000256" key="18">
    <source>
        <dbReference type="ARBA" id="ARBA00023211"/>
    </source>
</evidence>
<dbReference type="PANTHER" id="PTHR24416:SF525">
    <property type="entry name" value="INSULIN-LIKE RECEPTOR"/>
    <property type="match status" value="1"/>
</dbReference>
<evidence type="ECO:0000256" key="3">
    <source>
        <dbReference type="ARBA" id="ARBA00022553"/>
    </source>
</evidence>
<keyword evidence="16" id="KW-0675">Receptor</keyword>
<dbReference type="GO" id="GO:0051897">
    <property type="term" value="P:positive regulation of phosphatidylinositol 3-kinase/protein kinase B signal transduction"/>
    <property type="evidence" value="ECO:0007669"/>
    <property type="project" value="TreeGrafter"/>
</dbReference>
<keyword evidence="6 22" id="KW-0812">Transmembrane</keyword>
<dbReference type="InterPro" id="IPR050122">
    <property type="entry name" value="RTK"/>
</dbReference>
<dbReference type="CDD" id="cd00063">
    <property type="entry name" value="FN3"/>
    <property type="match status" value="2"/>
</dbReference>
<evidence type="ECO:0000256" key="12">
    <source>
        <dbReference type="ARBA" id="ARBA00022840"/>
    </source>
</evidence>
<dbReference type="GO" id="GO:0046872">
    <property type="term" value="F:metal ion binding"/>
    <property type="evidence" value="ECO:0007669"/>
    <property type="project" value="UniProtKB-KW"/>
</dbReference>
<dbReference type="PROSITE" id="PS50011">
    <property type="entry name" value="PROTEIN_KINASE_DOM"/>
    <property type="match status" value="1"/>
</dbReference>
<dbReference type="InterPro" id="IPR008266">
    <property type="entry name" value="Tyr_kinase_AS"/>
</dbReference>
<dbReference type="GO" id="GO:0043560">
    <property type="term" value="F:insulin receptor substrate binding"/>
    <property type="evidence" value="ECO:0007669"/>
    <property type="project" value="TreeGrafter"/>
</dbReference>
<dbReference type="SUPFAM" id="SSF57184">
    <property type="entry name" value="Growth factor receptor domain"/>
    <property type="match status" value="1"/>
</dbReference>
<evidence type="ECO:0000259" key="24">
    <source>
        <dbReference type="PROSITE" id="PS50011"/>
    </source>
</evidence>
<keyword evidence="18" id="KW-0464">Manganese</keyword>
<evidence type="ECO:0000256" key="23">
    <source>
        <dbReference type="SAM" id="SignalP"/>
    </source>
</evidence>
<dbReference type="InterPro" id="IPR006212">
    <property type="entry name" value="Furin_repeat"/>
</dbReference>
<evidence type="ECO:0000256" key="10">
    <source>
        <dbReference type="ARBA" id="ARBA00022741"/>
    </source>
</evidence>
<comment type="subcellular location">
    <subcellularLocation>
        <location evidence="1">Membrane</location>
        <topology evidence="1">Single-pass type I membrane protein</topology>
    </subcellularLocation>
</comment>
<dbReference type="PRINTS" id="PR00109">
    <property type="entry name" value="TYRKINASE"/>
</dbReference>
<feature type="chain" id="PRO_5037839968" description="receptor protein-tyrosine kinase" evidence="23">
    <location>
        <begin position="17"/>
        <end position="1513"/>
    </location>
</feature>
<name>A0A915PX02_9BILA</name>
<feature type="binding site" evidence="20">
    <location>
        <position position="1085"/>
    </location>
    <ligand>
        <name>ATP</name>
        <dbReference type="ChEBI" id="CHEBI:30616"/>
    </ligand>
</feature>
<evidence type="ECO:0000256" key="19">
    <source>
        <dbReference type="ARBA" id="ARBA00051243"/>
    </source>
</evidence>
<sequence length="1513" mass="172205">MWSIWIFSLLAIPLSAHDDVYCRSLDIRNSPNMAFQDKETNEKWSTLANCTVMEGDFSVSMITSSNFTHENFPVFSRLRVITGHLLIFQVSALRSLKRIFPNLRIIGGQELIMNYALVIYQNTHLVEIGLPKLTTIINGGVRIMDNTQLCYSRYIDWSQILIGPANDILTDQNKGTESDLCNDDCVPQNEHRCHRRDHMLSCWDAETCQLECKYTWNDDKTVGPGCDDDGEKCHDQCLGGCSATDDPSACHFCKNVIYQGICMEKCPVGLYEIHHIYLVRRCVTMEECQNISAPVTMESTKKRMLIVGNMCRVDCPFGQEIDPTTSSHCIKCEGYCPVKCKGGTIDSFARINDYLFKKCNVIEGYLEIELRKGLDAAGMEKISEALGYIEVIEGYLLIDFSISFISLHMFKRLRLIKGSVLYRDRYALAIFENANLRQIFDIGKQPLTLGNGTVLFQNNRMLCYNRIKALIDHIGLKDVKENDVSYYSNGDRAVCDETTFEVQTEDVHSFGFMISWVAFNTTDMDHRKFLGYQVFYKKVDGPDPTLSIDDDRSACSDSWQMHFEPEKGNGNEGLNRGAGIFAVESNTWYAYYVQTKLINHPGARNAISKIHFLKTLFSTPDPPKDVVGKSLILRPDQIDLAWEPPERPNGDITHYVVKWQVLGDDPSTVSGNVCDDKTSAGLRHHKDINDRIIHASPEQQFCSKAGCCDCRLLKQQQQTQQEPKGNDIFLEDERANEADFENAVQNLVFVQQDSKKSLNEKSRIRRSRRSIVKDYNEPNEKQYGDERLIFVTQNEMNETTSLYRSELDIGTHKINVTTRRLSIVGLRHFTQYQIWIHACQNISAPGGAYCSQRPGWMVVRTAPIAANDLVDNRTIKVINSTSFKQDPRSRKITWQEPSNPNGIILAYRVTVVAENLAQTPISQCVKASNFREREGVVFNGLAEGEYLVQVETISMASLSFHAVKEIAVAHKLFKIVKPAFFTTTVISLIAVIVLLVLSIGSLAAYYISRKILGEKVREYVRQQISANPEYLSQMDVYKPDEWELKRNTIHLEEEIGRGTFGKVYRGYGDNCRSYLGVTFGECAIKTVSETANSAERLHFLIEASVMKQFNTSFIVKLYGVVSDGQPVLVVMEMMKKGNLRDYLRSRRPNAEENIHGLPVPGAAEFVRWASQVADGMAYLESLKFCHRDLAARNCMVNEFDTVKIGDFGMARDIYYHEYYKPAGKRLMPVRWMAPESLMDGKFTMKSDVWIQFESVNDKKSEKYEGNAAAICPWVWSFMCFMLTSLLGESSLEMERTGPKSYGITIYEMLTLAQQPYLGLGNESVFDYIGVKKKILARPTGCPDFWYELMKRCWKYDPRDRPTFAQIVAILLRHAEDVMLNFPDDEFREMSFVVSNQMNMDDDDLEEEMFPVSDTTRLMRSTSVGHVGQNETSFINRSNKQGLNHSSSSGNIRYLSNNNEGADNQTKPLCFSNRRDGVLLWRRNAGGSDNLESSRCKSETGISLTRFDRNEDEI</sequence>
<dbReference type="FunFam" id="1.10.510.10:FF:000667">
    <property type="entry name" value="Tyrosine-protein kinase receptor"/>
    <property type="match status" value="1"/>
</dbReference>
<dbReference type="GO" id="GO:0042593">
    <property type="term" value="P:glucose homeostasis"/>
    <property type="evidence" value="ECO:0007669"/>
    <property type="project" value="TreeGrafter"/>
</dbReference>
<evidence type="ECO:0000313" key="25">
    <source>
        <dbReference type="Proteomes" id="UP000887581"/>
    </source>
</evidence>
<dbReference type="SUPFAM" id="SSF52058">
    <property type="entry name" value="L domain-like"/>
    <property type="match status" value="2"/>
</dbReference>
<evidence type="ECO:0000256" key="8">
    <source>
        <dbReference type="ARBA" id="ARBA00022729"/>
    </source>
</evidence>
<dbReference type="GO" id="GO:0005009">
    <property type="term" value="F:insulin receptor activity"/>
    <property type="evidence" value="ECO:0007669"/>
    <property type="project" value="TreeGrafter"/>
</dbReference>
<proteinExistence type="predicted"/>
<dbReference type="CDD" id="cd05032">
    <property type="entry name" value="PTKc_InsR_like"/>
    <property type="match status" value="1"/>
</dbReference>
<evidence type="ECO:0000256" key="13">
    <source>
        <dbReference type="ARBA" id="ARBA00022989"/>
    </source>
</evidence>
<keyword evidence="17" id="KW-0325">Glycoprotein</keyword>
<dbReference type="InterPro" id="IPR000494">
    <property type="entry name" value="Rcpt_L-dom"/>
</dbReference>
<dbReference type="Pfam" id="PF00757">
    <property type="entry name" value="Furin-like"/>
    <property type="match status" value="1"/>
</dbReference>
<evidence type="ECO:0000256" key="17">
    <source>
        <dbReference type="ARBA" id="ARBA00023180"/>
    </source>
</evidence>
<feature type="transmembrane region" description="Helical" evidence="22">
    <location>
        <begin position="980"/>
        <end position="1007"/>
    </location>
</feature>
<dbReference type="GO" id="GO:0030424">
    <property type="term" value="C:axon"/>
    <property type="evidence" value="ECO:0007669"/>
    <property type="project" value="TreeGrafter"/>
</dbReference>
<dbReference type="Pfam" id="PF07714">
    <property type="entry name" value="PK_Tyr_Ser-Thr"/>
    <property type="match status" value="2"/>
</dbReference>
<dbReference type="InterPro" id="IPR020635">
    <property type="entry name" value="Tyr_kinase_cat_dom"/>
</dbReference>
<keyword evidence="10 20" id="KW-0547">Nucleotide-binding</keyword>
<keyword evidence="15" id="KW-0829">Tyrosine-protein kinase</keyword>
<dbReference type="InterPro" id="IPR036941">
    <property type="entry name" value="Rcpt_L-dom_sf"/>
</dbReference>
<dbReference type="Proteomes" id="UP000887581">
    <property type="component" value="Unplaced"/>
</dbReference>
<dbReference type="PROSITE" id="PS00107">
    <property type="entry name" value="PROTEIN_KINASE_ATP"/>
    <property type="match status" value="1"/>
</dbReference>
<evidence type="ECO:0000256" key="7">
    <source>
        <dbReference type="ARBA" id="ARBA00022723"/>
    </source>
</evidence>
<evidence type="ECO:0000256" key="9">
    <source>
        <dbReference type="ARBA" id="ARBA00022737"/>
    </source>
</evidence>
<dbReference type="InterPro" id="IPR000719">
    <property type="entry name" value="Prot_kinase_dom"/>
</dbReference>
<dbReference type="Gene3D" id="3.30.200.20">
    <property type="entry name" value="Phosphorylase Kinase, domain 1"/>
    <property type="match status" value="1"/>
</dbReference>
<dbReference type="EC" id="2.7.10.1" evidence="2"/>
<keyword evidence="7" id="KW-0479">Metal-binding</keyword>
<evidence type="ECO:0000256" key="15">
    <source>
        <dbReference type="ARBA" id="ARBA00023137"/>
    </source>
</evidence>
<keyword evidence="13 22" id="KW-1133">Transmembrane helix</keyword>
<dbReference type="GO" id="GO:0005524">
    <property type="term" value="F:ATP binding"/>
    <property type="evidence" value="ECO:0007669"/>
    <property type="project" value="UniProtKB-UniRule"/>
</dbReference>
<keyword evidence="5" id="KW-0165">Cleavage on pair of basic residues</keyword>
<dbReference type="Gene3D" id="3.80.20.20">
    <property type="entry name" value="Receptor L-domain"/>
    <property type="match status" value="2"/>
</dbReference>